<dbReference type="Proteomes" id="UP001281003">
    <property type="component" value="Unassembled WGS sequence"/>
</dbReference>
<name>A0AAE0PMN2_SORBR</name>
<organism evidence="2 3">
    <name type="scientific">Sordaria brevicollis</name>
    <dbReference type="NCBI Taxonomy" id="83679"/>
    <lineage>
        <taxon>Eukaryota</taxon>
        <taxon>Fungi</taxon>
        <taxon>Dikarya</taxon>
        <taxon>Ascomycota</taxon>
        <taxon>Pezizomycotina</taxon>
        <taxon>Sordariomycetes</taxon>
        <taxon>Sordariomycetidae</taxon>
        <taxon>Sordariales</taxon>
        <taxon>Sordariaceae</taxon>
        <taxon>Sordaria</taxon>
    </lineage>
</organism>
<dbReference type="InterPro" id="IPR020915">
    <property type="entry name" value="UPF0311"/>
</dbReference>
<reference evidence="2" key="2">
    <citation type="submission" date="2023-07" db="EMBL/GenBank/DDBJ databases">
        <authorList>
            <consortium name="Lawrence Berkeley National Laboratory"/>
            <person name="Haridas S."/>
            <person name="Hensen N."/>
            <person name="Bonometti L."/>
            <person name="Westerberg I."/>
            <person name="Brannstrom I.O."/>
            <person name="Guillou S."/>
            <person name="Cros-Aarteil S."/>
            <person name="Calhoun S."/>
            <person name="Kuo A."/>
            <person name="Mondo S."/>
            <person name="Pangilinan J."/>
            <person name="Riley R."/>
            <person name="LaButti K."/>
            <person name="Andreopoulos B."/>
            <person name="Lipzen A."/>
            <person name="Chen C."/>
            <person name="Yanf M."/>
            <person name="Daum C."/>
            <person name="Ng V."/>
            <person name="Clum A."/>
            <person name="Steindorff A."/>
            <person name="Ohm R."/>
            <person name="Martin F."/>
            <person name="Silar P."/>
            <person name="Natvig D."/>
            <person name="Lalanne C."/>
            <person name="Gautier V."/>
            <person name="Ament-velasquez S.L."/>
            <person name="Kruys A."/>
            <person name="Hutchinson M.I."/>
            <person name="Powell A.J."/>
            <person name="Barry K."/>
            <person name="Miller A.N."/>
            <person name="Grigoriev I.V."/>
            <person name="Debuchy R."/>
            <person name="Gladieux P."/>
            <person name="Thoren M.H."/>
            <person name="Johannesson H."/>
        </authorList>
    </citation>
    <scope>NUCLEOTIDE SEQUENCE</scope>
    <source>
        <strain evidence="2">FGSC 1904</strain>
    </source>
</reference>
<dbReference type="EMBL" id="JAUTDP010000001">
    <property type="protein sequence ID" value="KAK3402656.1"/>
    <property type="molecule type" value="Genomic_DNA"/>
</dbReference>
<dbReference type="PANTHER" id="PTHR37315">
    <property type="entry name" value="UPF0311 PROTEIN BLR7842"/>
    <property type="match status" value="1"/>
</dbReference>
<keyword evidence="1" id="KW-0732">Signal</keyword>
<proteinExistence type="predicted"/>
<evidence type="ECO:0000313" key="2">
    <source>
        <dbReference type="EMBL" id="KAK3402656.1"/>
    </source>
</evidence>
<protein>
    <submittedName>
        <fullName evidence="2">Uncharacterized protein</fullName>
    </submittedName>
</protein>
<comment type="caution">
    <text evidence="2">The sequence shown here is derived from an EMBL/GenBank/DDBJ whole genome shotgun (WGS) entry which is preliminary data.</text>
</comment>
<reference evidence="2" key="1">
    <citation type="journal article" date="2023" name="Mol. Phylogenet. Evol.">
        <title>Genome-scale phylogeny and comparative genomics of the fungal order Sordariales.</title>
        <authorList>
            <person name="Hensen N."/>
            <person name="Bonometti L."/>
            <person name="Westerberg I."/>
            <person name="Brannstrom I.O."/>
            <person name="Guillou S."/>
            <person name="Cros-Aarteil S."/>
            <person name="Calhoun S."/>
            <person name="Haridas S."/>
            <person name="Kuo A."/>
            <person name="Mondo S."/>
            <person name="Pangilinan J."/>
            <person name="Riley R."/>
            <person name="LaButti K."/>
            <person name="Andreopoulos B."/>
            <person name="Lipzen A."/>
            <person name="Chen C."/>
            <person name="Yan M."/>
            <person name="Daum C."/>
            <person name="Ng V."/>
            <person name="Clum A."/>
            <person name="Steindorff A."/>
            <person name="Ohm R.A."/>
            <person name="Martin F."/>
            <person name="Silar P."/>
            <person name="Natvig D.O."/>
            <person name="Lalanne C."/>
            <person name="Gautier V."/>
            <person name="Ament-Velasquez S.L."/>
            <person name="Kruys A."/>
            <person name="Hutchinson M.I."/>
            <person name="Powell A.J."/>
            <person name="Barry K."/>
            <person name="Miller A.N."/>
            <person name="Grigoriev I.V."/>
            <person name="Debuchy R."/>
            <person name="Gladieux P."/>
            <person name="Hiltunen Thoren M."/>
            <person name="Johannesson H."/>
        </authorList>
    </citation>
    <scope>NUCLEOTIDE SEQUENCE</scope>
    <source>
        <strain evidence="2">FGSC 1904</strain>
    </source>
</reference>
<sequence>MKSFLLTLLSASLLLLPQTVSGAGPEALAPKDKYPKPPKLEFLYTVNVTGGETYNIGNGPNGLRLVVPILSGSFAGPKLKGTVLPAGGDWALFHTKDNSLVADVRQTFKTDDGAYIQVFETGVTQPDNSNSSYVRLTYETGYEKYAWLNRVVAVGVLRLVEGVGGGGGGGLRIDTWYMV</sequence>
<dbReference type="Gene3D" id="2.40.160.20">
    <property type="match status" value="1"/>
</dbReference>
<dbReference type="Pfam" id="PF11578">
    <property type="entry name" value="DUF3237"/>
    <property type="match status" value="1"/>
</dbReference>
<accession>A0AAE0PMN2</accession>
<gene>
    <name evidence="2" type="ORF">B0T20DRAFT_342991</name>
</gene>
<evidence type="ECO:0000256" key="1">
    <source>
        <dbReference type="SAM" id="SignalP"/>
    </source>
</evidence>
<keyword evidence="3" id="KW-1185">Reference proteome</keyword>
<dbReference type="AlphaFoldDB" id="A0AAE0PMN2"/>
<feature type="chain" id="PRO_5042201363" evidence="1">
    <location>
        <begin position="23"/>
        <end position="179"/>
    </location>
</feature>
<feature type="signal peptide" evidence="1">
    <location>
        <begin position="1"/>
        <end position="22"/>
    </location>
</feature>
<evidence type="ECO:0000313" key="3">
    <source>
        <dbReference type="Proteomes" id="UP001281003"/>
    </source>
</evidence>
<dbReference type="PANTHER" id="PTHR37315:SF1">
    <property type="entry name" value="UPF0311 PROTEIN BLR7842"/>
    <property type="match status" value="1"/>
</dbReference>